<dbReference type="EMBL" id="VUNR01000006">
    <property type="protein sequence ID" value="MSU08306.1"/>
    <property type="molecule type" value="Genomic_DNA"/>
</dbReference>
<keyword evidence="3" id="KW-1185">Reference proteome</keyword>
<dbReference type="Pfam" id="PF01844">
    <property type="entry name" value="HNH"/>
    <property type="match status" value="1"/>
</dbReference>
<evidence type="ECO:0000313" key="2">
    <source>
        <dbReference type="EMBL" id="MSU08306.1"/>
    </source>
</evidence>
<reference evidence="2 3" key="1">
    <citation type="submission" date="2019-08" db="EMBL/GenBank/DDBJ databases">
        <title>In-depth cultivation of the pig gut microbiome towards novel bacterial diversity and tailored functional studies.</title>
        <authorList>
            <person name="Wylensek D."/>
            <person name="Hitch T.C.A."/>
            <person name="Clavel T."/>
        </authorList>
    </citation>
    <scope>NUCLEOTIDE SEQUENCE [LARGE SCALE GENOMIC DNA]</scope>
    <source>
        <strain evidence="2 3">WCA-693-APC-5D-A</strain>
    </source>
</reference>
<dbReference type="GO" id="GO:0004519">
    <property type="term" value="F:endonuclease activity"/>
    <property type="evidence" value="ECO:0007669"/>
    <property type="project" value="UniProtKB-KW"/>
</dbReference>
<comment type="caution">
    <text evidence="2">The sequence shown here is derived from an EMBL/GenBank/DDBJ whole genome shotgun (WGS) entry which is preliminary data.</text>
</comment>
<organism evidence="2 3">
    <name type="scientific">Anaerovibrio slackiae</name>
    <dbReference type="NCBI Taxonomy" id="2652309"/>
    <lineage>
        <taxon>Bacteria</taxon>
        <taxon>Bacillati</taxon>
        <taxon>Bacillota</taxon>
        <taxon>Negativicutes</taxon>
        <taxon>Selenomonadales</taxon>
        <taxon>Selenomonadaceae</taxon>
        <taxon>Anaerovibrio</taxon>
    </lineage>
</organism>
<sequence length="252" mass="26718">MGKLMDIGWRIAKGTLGGTARALLGSGRTVYEVGKAVVNRDVDAVADIAKRKAEGVISGAKVLAVESACLGRDVCNNYLHDRELVDDRSKERIIRLGSAISSIMLAGHIVQGFVFDDDGGMEAGDGTACNAGAYGYGYVHGFVPAVDVDELPGVENGMLVDGSSLDNIIGMGEVPDSYHLDSSQYVRDLSARSAFLQQHGLYSVPAGYEVHHIIPLCQGGADTPDNMILLSAEEHAKVTAAHSAYYGWFNNG</sequence>
<feature type="domain" description="HNH nuclease" evidence="1">
    <location>
        <begin position="190"/>
        <end position="236"/>
    </location>
</feature>
<gene>
    <name evidence="2" type="ORF">FYJ84_04790</name>
</gene>
<dbReference type="GO" id="GO:0003676">
    <property type="term" value="F:nucleic acid binding"/>
    <property type="evidence" value="ECO:0007669"/>
    <property type="project" value="InterPro"/>
</dbReference>
<keyword evidence="2" id="KW-0255">Endonuclease</keyword>
<accession>A0A6I2UHP9</accession>
<dbReference type="Proteomes" id="UP000433181">
    <property type="component" value="Unassembled WGS sequence"/>
</dbReference>
<proteinExistence type="predicted"/>
<evidence type="ECO:0000259" key="1">
    <source>
        <dbReference type="SMART" id="SM00507"/>
    </source>
</evidence>
<dbReference type="RefSeq" id="WP_154406468.1">
    <property type="nucleotide sequence ID" value="NZ_VUNR01000006.1"/>
</dbReference>
<dbReference type="GeneID" id="96778223"/>
<name>A0A6I2UHP9_9FIRM</name>
<keyword evidence="2" id="KW-0540">Nuclease</keyword>
<dbReference type="GO" id="GO:0008270">
    <property type="term" value="F:zinc ion binding"/>
    <property type="evidence" value="ECO:0007669"/>
    <property type="project" value="InterPro"/>
</dbReference>
<keyword evidence="2" id="KW-0378">Hydrolase</keyword>
<dbReference type="InterPro" id="IPR002711">
    <property type="entry name" value="HNH"/>
</dbReference>
<dbReference type="SMART" id="SM00507">
    <property type="entry name" value="HNHc"/>
    <property type="match status" value="1"/>
</dbReference>
<protein>
    <submittedName>
        <fullName evidence="2">HNH endonuclease</fullName>
    </submittedName>
</protein>
<evidence type="ECO:0000313" key="3">
    <source>
        <dbReference type="Proteomes" id="UP000433181"/>
    </source>
</evidence>
<dbReference type="InterPro" id="IPR003615">
    <property type="entry name" value="HNH_nuc"/>
</dbReference>
<dbReference type="AlphaFoldDB" id="A0A6I2UHP9"/>
<dbReference type="CDD" id="cd00085">
    <property type="entry name" value="HNHc"/>
    <property type="match status" value="1"/>
</dbReference>